<evidence type="ECO:0000259" key="4">
    <source>
        <dbReference type="PROSITE" id="PS51391"/>
    </source>
</evidence>
<evidence type="ECO:0000256" key="2">
    <source>
        <dbReference type="SAM" id="MobiDB-lite"/>
    </source>
</evidence>
<dbReference type="GO" id="GO:0003723">
    <property type="term" value="F:RNA binding"/>
    <property type="evidence" value="ECO:0007669"/>
    <property type="project" value="UniProtKB-KW"/>
</dbReference>
<keyword evidence="1" id="KW-0694">RNA-binding</keyword>
<organism evidence="5 6">
    <name type="scientific">Cutaneotrichosporon cavernicola</name>
    <dbReference type="NCBI Taxonomy" id="279322"/>
    <lineage>
        <taxon>Eukaryota</taxon>
        <taxon>Fungi</taxon>
        <taxon>Dikarya</taxon>
        <taxon>Basidiomycota</taxon>
        <taxon>Agaricomycotina</taxon>
        <taxon>Tremellomycetes</taxon>
        <taxon>Trichosporonales</taxon>
        <taxon>Trichosporonaceae</taxon>
        <taxon>Cutaneotrichosporon</taxon>
    </lineage>
</organism>
<sequence length="356" mass="40116">MIDYWYDNVPAKELLFLQDVSKRIREHGPGLLDTLKERERENPKFAFLFEKETAAYYVFQHLVNSRFSFPEPPPPSFNEEGYASAYSSDSDEREEMSSSRKAALGKLANRRLEAMLRSMSGKRVEIARAMEFALKRADAYDEVTQIICRSLCVEDTPIPRKIARLHLVSDILHNSSSTLPNVWRYRQSFETRLPNVFEHFAKIHSRLLEYSGTLSANVFIQQVDAVLDIWERWMVLTSEIQSQLRRLLHGECTLASLAEPQAPAEPELEAMPVIKSVGFKSSFKRVDPSTRAAAPSPVTTVAADLDGEPVEDLDGEPVDDIDGGVDGEPIDVDGEALDDADGDVDGEDMELDMDEE</sequence>
<reference evidence="5" key="1">
    <citation type="journal article" date="2023" name="BMC Genomics">
        <title>Chromosome-level genome assemblies of Cutaneotrichosporon spp. (Trichosporonales, Basidiomycota) reveal imbalanced evolution between nucleotide sequences and chromosome synteny.</title>
        <authorList>
            <person name="Kobayashi Y."/>
            <person name="Kayamori A."/>
            <person name="Aoki K."/>
            <person name="Shiwa Y."/>
            <person name="Matsutani M."/>
            <person name="Fujita N."/>
            <person name="Sugita T."/>
            <person name="Iwasaki W."/>
            <person name="Tanaka N."/>
            <person name="Takashima M."/>
        </authorList>
    </citation>
    <scope>NUCLEOTIDE SEQUENCE</scope>
    <source>
        <strain evidence="5">HIS019</strain>
    </source>
</reference>
<feature type="compositionally biased region" description="Acidic residues" evidence="2">
    <location>
        <begin position="305"/>
        <end position="356"/>
    </location>
</feature>
<proteinExistence type="predicted"/>
<dbReference type="InterPro" id="IPR000061">
    <property type="entry name" value="Surp"/>
</dbReference>
<gene>
    <name evidence="5" type="ORF">CcaverHIS019_0405390</name>
</gene>
<dbReference type="PROSITE" id="PS51391">
    <property type="entry name" value="CID"/>
    <property type="match status" value="1"/>
</dbReference>
<feature type="domain" description="CID" evidence="4">
    <location>
        <begin position="104"/>
        <end position="252"/>
    </location>
</feature>
<dbReference type="PROSITE" id="PS50128">
    <property type="entry name" value="SURP"/>
    <property type="match status" value="1"/>
</dbReference>
<evidence type="ECO:0000313" key="6">
    <source>
        <dbReference type="Proteomes" id="UP001233271"/>
    </source>
</evidence>
<dbReference type="Proteomes" id="UP001233271">
    <property type="component" value="Chromosome 4"/>
</dbReference>
<dbReference type="InterPro" id="IPR006569">
    <property type="entry name" value="CID_dom"/>
</dbReference>
<feature type="compositionally biased region" description="Low complexity" evidence="2">
    <location>
        <begin position="289"/>
        <end position="303"/>
    </location>
</feature>
<dbReference type="AlphaFoldDB" id="A0AA48L4B0"/>
<evidence type="ECO:0000259" key="3">
    <source>
        <dbReference type="PROSITE" id="PS50128"/>
    </source>
</evidence>
<dbReference type="EMBL" id="AP028215">
    <property type="protein sequence ID" value="BEI91719.1"/>
    <property type="molecule type" value="Genomic_DNA"/>
</dbReference>
<dbReference type="InterPro" id="IPR008942">
    <property type="entry name" value="ENTH_VHS"/>
</dbReference>
<dbReference type="Gene3D" id="1.25.40.90">
    <property type="match status" value="1"/>
</dbReference>
<dbReference type="InterPro" id="IPR035967">
    <property type="entry name" value="SWAP/Surp_sf"/>
</dbReference>
<keyword evidence="6" id="KW-1185">Reference proteome</keyword>
<protein>
    <submittedName>
        <fullName evidence="5">Uncharacterized protein</fullName>
    </submittedName>
</protein>
<name>A0AA48L4B0_9TREE</name>
<dbReference type="Pfam" id="PF04818">
    <property type="entry name" value="CID"/>
    <property type="match status" value="1"/>
</dbReference>
<feature type="region of interest" description="Disordered" evidence="2">
    <location>
        <begin position="286"/>
        <end position="356"/>
    </location>
</feature>
<feature type="region of interest" description="Disordered" evidence="2">
    <location>
        <begin position="74"/>
        <end position="100"/>
    </location>
</feature>
<accession>A0AA48L4B0</accession>
<dbReference type="Pfam" id="PF01805">
    <property type="entry name" value="Surp"/>
    <property type="match status" value="1"/>
</dbReference>
<dbReference type="GO" id="GO:0006396">
    <property type="term" value="P:RNA processing"/>
    <property type="evidence" value="ECO:0007669"/>
    <property type="project" value="InterPro"/>
</dbReference>
<dbReference type="PANTHER" id="PTHR23140:SF0">
    <property type="entry name" value="U2 SNRNP-ASSOCIATED SURP MOTIF-CONTAINING PROTEIN"/>
    <property type="match status" value="1"/>
</dbReference>
<dbReference type="Gene3D" id="1.10.10.790">
    <property type="entry name" value="Surp module"/>
    <property type="match status" value="1"/>
</dbReference>
<feature type="domain" description="SURP motif" evidence="3">
    <location>
        <begin position="16"/>
        <end position="58"/>
    </location>
</feature>
<dbReference type="SUPFAM" id="SSF109905">
    <property type="entry name" value="Surp module (SWAP domain)"/>
    <property type="match status" value="1"/>
</dbReference>
<dbReference type="GO" id="GO:0005634">
    <property type="term" value="C:nucleus"/>
    <property type="evidence" value="ECO:0007669"/>
    <property type="project" value="TreeGrafter"/>
</dbReference>
<dbReference type="GeneID" id="85495589"/>
<dbReference type="InterPro" id="IPR051485">
    <property type="entry name" value="SR-CTD_assoc_factor"/>
</dbReference>
<evidence type="ECO:0000313" key="5">
    <source>
        <dbReference type="EMBL" id="BEI91719.1"/>
    </source>
</evidence>
<dbReference type="KEGG" id="ccac:CcaHIS019_0405390"/>
<dbReference type="PANTHER" id="PTHR23140">
    <property type="entry name" value="RNA PROCESSING PROTEIN LD23810P"/>
    <property type="match status" value="1"/>
</dbReference>
<dbReference type="RefSeq" id="XP_060456984.1">
    <property type="nucleotide sequence ID" value="XM_060600385.1"/>
</dbReference>
<evidence type="ECO:0000256" key="1">
    <source>
        <dbReference type="ARBA" id="ARBA00022884"/>
    </source>
</evidence>
<dbReference type="SMART" id="SM00582">
    <property type="entry name" value="RPR"/>
    <property type="match status" value="1"/>
</dbReference>